<evidence type="ECO:0000313" key="7">
    <source>
        <dbReference type="EMBL" id="VVM43772.1"/>
    </source>
</evidence>
<protein>
    <submittedName>
        <fullName evidence="7">D-cysteine desulfhydrase</fullName>
        <ecNumber evidence="7">4.4.1.15</ecNumber>
    </submittedName>
</protein>
<keyword evidence="3 5" id="KW-0663">Pyridoxal phosphate</keyword>
<dbReference type="Pfam" id="PF00291">
    <property type="entry name" value="PALP"/>
    <property type="match status" value="1"/>
</dbReference>
<evidence type="ECO:0000256" key="5">
    <source>
        <dbReference type="PIRSR" id="PIRSR006278-2"/>
    </source>
</evidence>
<dbReference type="PIRSF" id="PIRSF006278">
    <property type="entry name" value="ACCD_DCysDesulf"/>
    <property type="match status" value="1"/>
</dbReference>
<evidence type="ECO:0000256" key="1">
    <source>
        <dbReference type="ARBA" id="ARBA00001933"/>
    </source>
</evidence>
<comment type="similarity">
    <text evidence="2">Belongs to the ACC deaminase/D-cysteine desulfhydrase family.</text>
</comment>
<feature type="modified residue" description="N6-(pyridoxal phosphate)lysine" evidence="5">
    <location>
        <position position="60"/>
    </location>
</feature>
<dbReference type="RefSeq" id="WP_150578907.1">
    <property type="nucleotide sequence ID" value="NZ_CABVGX010000002.1"/>
</dbReference>
<evidence type="ECO:0000313" key="8">
    <source>
        <dbReference type="Proteomes" id="UP000325607"/>
    </source>
</evidence>
<dbReference type="EC" id="4.4.1.15" evidence="7"/>
<reference evidence="7 8" key="1">
    <citation type="submission" date="2019-09" db="EMBL/GenBank/DDBJ databases">
        <authorList>
            <person name="Chandra G."/>
            <person name="Truman W A."/>
        </authorList>
    </citation>
    <scope>NUCLEOTIDE SEQUENCE [LARGE SCALE GENOMIC DNA]</scope>
    <source>
        <strain evidence="7">PS645</strain>
    </source>
</reference>
<evidence type="ECO:0000259" key="6">
    <source>
        <dbReference type="Pfam" id="PF00291"/>
    </source>
</evidence>
<accession>A0A5E6PQK4</accession>
<dbReference type="Gene3D" id="3.40.50.1100">
    <property type="match status" value="2"/>
</dbReference>
<dbReference type="SUPFAM" id="SSF53686">
    <property type="entry name" value="Tryptophan synthase beta subunit-like PLP-dependent enzymes"/>
    <property type="match status" value="1"/>
</dbReference>
<dbReference type="InterPro" id="IPR027278">
    <property type="entry name" value="ACCD_DCysDesulf"/>
</dbReference>
<dbReference type="AlphaFoldDB" id="A0A5E6PQK4"/>
<feature type="domain" description="Tryptophan synthase beta chain-like PALP" evidence="6">
    <location>
        <begin position="20"/>
        <end position="329"/>
    </location>
</feature>
<dbReference type="InterPro" id="IPR001926">
    <property type="entry name" value="TrpB-like_PALP"/>
</dbReference>
<name>A0A5E6PQK4_PSEFL</name>
<dbReference type="GO" id="GO:0019148">
    <property type="term" value="F:D-cysteine desulfhydrase activity"/>
    <property type="evidence" value="ECO:0007669"/>
    <property type="project" value="UniProtKB-EC"/>
</dbReference>
<dbReference type="EMBL" id="CABVGX010000002">
    <property type="protein sequence ID" value="VVM43772.1"/>
    <property type="molecule type" value="Genomic_DNA"/>
</dbReference>
<evidence type="ECO:0000256" key="4">
    <source>
        <dbReference type="PIRSR" id="PIRSR006278-1"/>
    </source>
</evidence>
<gene>
    <name evidence="7" type="primary">dcyD_1</name>
    <name evidence="7" type="ORF">PS645_00386</name>
</gene>
<sequence length="342" mass="35651">MPPSLDALQSALSNFPHMQLLEGVTPLQKLPRLSAMAAMNGCNIYVKRDDLTGLGGGGNKLRKLEFLLGRALIEGADTLITWGGLQSNNARLTAAVAARCGLRCVLILTPSSVREDDDYRLNGNVLLNTIFGASVHHLPQGITPAAYADELVDHLQRQGRKPFLMPLGGSSPAGCLGYAACAAEVLSQAAALELDFTRIVVPNGSSGTHSGLLAGLTMAGSATGVSGYSVLAGEEQTRDATLEKTREVLQLLGSDARLDDGAVVVDGSQRGASYGSPTPAMLAATRTMATQEGLLIDPVYGGKAFAGLLASVARGDYKAGSNILFIMTGGTPGIFAYRRAYD</sequence>
<comment type="cofactor">
    <cofactor evidence="1">
        <name>pyridoxal 5'-phosphate</name>
        <dbReference type="ChEBI" id="CHEBI:597326"/>
    </cofactor>
</comment>
<keyword evidence="7" id="KW-0456">Lyase</keyword>
<evidence type="ECO:0000256" key="3">
    <source>
        <dbReference type="ARBA" id="ARBA00022898"/>
    </source>
</evidence>
<evidence type="ECO:0000256" key="2">
    <source>
        <dbReference type="ARBA" id="ARBA00008639"/>
    </source>
</evidence>
<proteinExistence type="inferred from homology"/>
<dbReference type="OrthoDB" id="9801249at2"/>
<feature type="active site" description="Nucleophile" evidence="4">
    <location>
        <position position="87"/>
    </location>
</feature>
<organism evidence="7 8">
    <name type="scientific">Pseudomonas fluorescens</name>
    <dbReference type="NCBI Taxonomy" id="294"/>
    <lineage>
        <taxon>Bacteria</taxon>
        <taxon>Pseudomonadati</taxon>
        <taxon>Pseudomonadota</taxon>
        <taxon>Gammaproteobacteria</taxon>
        <taxon>Pseudomonadales</taxon>
        <taxon>Pseudomonadaceae</taxon>
        <taxon>Pseudomonas</taxon>
    </lineage>
</organism>
<dbReference type="PANTHER" id="PTHR43780:SF2">
    <property type="entry name" value="1-AMINOCYCLOPROPANE-1-CARBOXYLATE DEAMINASE-RELATED"/>
    <property type="match status" value="1"/>
</dbReference>
<dbReference type="InterPro" id="IPR036052">
    <property type="entry name" value="TrpB-like_PALP_sf"/>
</dbReference>
<dbReference type="PANTHER" id="PTHR43780">
    <property type="entry name" value="1-AMINOCYCLOPROPANE-1-CARBOXYLATE DEAMINASE-RELATED"/>
    <property type="match status" value="1"/>
</dbReference>
<dbReference type="Proteomes" id="UP000325607">
    <property type="component" value="Unassembled WGS sequence"/>
</dbReference>